<accession>F2Z416</accession>
<dbReference type="MGI" id="MGI:1278344">
    <property type="gene designation" value="Nipsnap1"/>
</dbReference>
<evidence type="ECO:0000313" key="3">
    <source>
        <dbReference type="Proteomes" id="UP000000589"/>
    </source>
</evidence>
<evidence type="ECO:0000313" key="1">
    <source>
        <dbReference type="Ensembl" id="ENSMUSP00000117760.2"/>
    </source>
</evidence>
<dbReference type="ExpressionAtlas" id="F2Z416">
    <property type="expression patterns" value="baseline and differential"/>
</dbReference>
<organism evidence="1 3">
    <name type="scientific">Mus musculus</name>
    <name type="common">Mouse</name>
    <dbReference type="NCBI Taxonomy" id="10090"/>
    <lineage>
        <taxon>Eukaryota</taxon>
        <taxon>Metazoa</taxon>
        <taxon>Chordata</taxon>
        <taxon>Craniata</taxon>
        <taxon>Vertebrata</taxon>
        <taxon>Euteleostomi</taxon>
        <taxon>Mammalia</taxon>
        <taxon>Eutheria</taxon>
        <taxon>Euarchontoglires</taxon>
        <taxon>Glires</taxon>
        <taxon>Rodentia</taxon>
        <taxon>Myomorpha</taxon>
        <taxon>Muroidea</taxon>
        <taxon>Muridae</taxon>
        <taxon>Murinae</taxon>
        <taxon>Mus</taxon>
        <taxon>Mus</taxon>
    </lineage>
</organism>
<dbReference type="Bgee" id="ENSMUSG00000034285">
    <property type="expression patterns" value="Expressed in saccule of membranous labyrinth and 246 other cell types or tissues"/>
</dbReference>
<protein>
    <submittedName>
        <fullName evidence="1">Nipsnap homolog 1</fullName>
    </submittedName>
</protein>
<dbReference type="Antibodypedia" id="24539">
    <property type="antibodies" value="83 antibodies from 27 providers"/>
</dbReference>
<sequence>MAPRLCIISAAARRLFTKPRPRAGDLAAAGAVRIEVLGSLFRSSLWIFILATTDVNELLRA</sequence>
<reference evidence="1" key="4">
    <citation type="submission" date="2025-09" db="UniProtKB">
        <authorList>
            <consortium name="Ensembl"/>
        </authorList>
    </citation>
    <scope>IDENTIFICATION</scope>
    <source>
        <strain evidence="1">C57BL/6J</strain>
    </source>
</reference>
<reference evidence="1" key="3">
    <citation type="submission" date="2025-08" db="UniProtKB">
        <authorList>
            <consortium name="Ensembl"/>
        </authorList>
    </citation>
    <scope>IDENTIFICATION</scope>
    <source>
        <strain evidence="1">C57BL/6J</strain>
    </source>
</reference>
<dbReference type="VEuPathDB" id="HostDB:ENSMUSG00000034285"/>
<dbReference type="Proteomes" id="UP000000589">
    <property type="component" value="Chromosome 11"/>
</dbReference>
<dbReference type="Ensembl" id="ENSMUST00000136552.8">
    <property type="protein sequence ID" value="ENSMUSP00000117760.2"/>
    <property type="gene ID" value="ENSMUSG00000034285.16"/>
</dbReference>
<proteinExistence type="predicted"/>
<dbReference type="HOGENOM" id="CLU_2922007_0_0_1"/>
<name>F2Z416_MOUSE</name>
<reference evidence="1 3" key="2">
    <citation type="journal article" date="2011" name="PLoS Biol.">
        <title>Modernizing reference genome assemblies.</title>
        <authorList>
            <person name="Church D.M."/>
            <person name="Schneider V.A."/>
            <person name="Graves T."/>
            <person name="Auger K."/>
            <person name="Cunningham F."/>
            <person name="Bouk N."/>
            <person name="Chen H.C."/>
            <person name="Agarwala R."/>
            <person name="McLaren W.M."/>
            <person name="Ritchie G.R."/>
            <person name="Albracht D."/>
            <person name="Kremitzki M."/>
            <person name="Rock S."/>
            <person name="Kotkiewicz H."/>
            <person name="Kremitzki C."/>
            <person name="Wollam A."/>
            <person name="Trani L."/>
            <person name="Fulton L."/>
            <person name="Fulton R."/>
            <person name="Matthews L."/>
            <person name="Whitehead S."/>
            <person name="Chow W."/>
            <person name="Torrance J."/>
            <person name="Dunn M."/>
            <person name="Harden G."/>
            <person name="Threadgold G."/>
            <person name="Wood J."/>
            <person name="Collins J."/>
            <person name="Heath P."/>
            <person name="Griffiths G."/>
            <person name="Pelan S."/>
            <person name="Grafham D."/>
            <person name="Eichler E.E."/>
            <person name="Weinstock G."/>
            <person name="Mardis E.R."/>
            <person name="Wilson R.K."/>
            <person name="Howe K."/>
            <person name="Flicek P."/>
            <person name="Hubbard T."/>
        </authorList>
    </citation>
    <scope>NUCLEOTIDE SEQUENCE [LARGE SCALE GENOMIC DNA]</scope>
    <source>
        <strain evidence="1 3">C57BL/6J</strain>
    </source>
</reference>
<keyword evidence="3" id="KW-1185">Reference proteome</keyword>
<dbReference type="GeneTree" id="ENSGT00950000183018"/>
<evidence type="ECO:0000313" key="2">
    <source>
        <dbReference type="MGI" id="MGI:1278344"/>
    </source>
</evidence>
<reference evidence="1 3" key="1">
    <citation type="journal article" date="2009" name="PLoS Biol.">
        <title>Lineage-specific biology revealed by a finished genome assembly of the mouse.</title>
        <authorList>
            <consortium name="Mouse Genome Sequencing Consortium"/>
            <person name="Church D.M."/>
            <person name="Goodstadt L."/>
            <person name="Hillier L.W."/>
            <person name="Zody M.C."/>
            <person name="Goldstein S."/>
            <person name="She X."/>
            <person name="Bult C.J."/>
            <person name="Agarwala R."/>
            <person name="Cherry J.L."/>
            <person name="DiCuccio M."/>
            <person name="Hlavina W."/>
            <person name="Kapustin Y."/>
            <person name="Meric P."/>
            <person name="Maglott D."/>
            <person name="Birtle Z."/>
            <person name="Marques A.C."/>
            <person name="Graves T."/>
            <person name="Zhou S."/>
            <person name="Teague B."/>
            <person name="Potamousis K."/>
            <person name="Churas C."/>
            <person name="Place M."/>
            <person name="Herschleb J."/>
            <person name="Runnheim R."/>
            <person name="Forrest D."/>
            <person name="Amos-Landgraf J."/>
            <person name="Schwartz D.C."/>
            <person name="Cheng Z."/>
            <person name="Lindblad-Toh K."/>
            <person name="Eichler E.E."/>
            <person name="Ponting C.P."/>
        </authorList>
    </citation>
    <scope>NUCLEOTIDE SEQUENCE [LARGE SCALE GENOMIC DNA]</scope>
    <source>
        <strain evidence="1 3">C57BL/6J</strain>
    </source>
</reference>
<dbReference type="AlphaFoldDB" id="F2Z416"/>
<dbReference type="AGR" id="MGI:1278344"/>
<gene>
    <name evidence="1 2" type="primary">Nipsnap1</name>
</gene>